<feature type="region of interest" description="Disordered" evidence="1">
    <location>
        <begin position="82"/>
        <end position="113"/>
    </location>
</feature>
<accession>A0A6C0F8E6</accession>
<proteinExistence type="predicted"/>
<organism evidence="2">
    <name type="scientific">viral metagenome</name>
    <dbReference type="NCBI Taxonomy" id="1070528"/>
    <lineage>
        <taxon>unclassified sequences</taxon>
        <taxon>metagenomes</taxon>
        <taxon>organismal metagenomes</taxon>
    </lineage>
</organism>
<sequence length="113" mass="12467">MTSLAELSASQPVKEHDGRTLQQYTDYTRSLAVHTPATGFKEFAPRDAVSQSKYDAMQSSWQGVESSDKAIASGVYALDYASDDRSKKPTQQLLPPKAAPPPKKEESWFCVVQ</sequence>
<protein>
    <submittedName>
        <fullName evidence="2">Uncharacterized protein</fullName>
    </submittedName>
</protein>
<feature type="compositionally biased region" description="Polar residues" evidence="1">
    <location>
        <begin position="1"/>
        <end position="11"/>
    </location>
</feature>
<reference evidence="2" key="1">
    <citation type="journal article" date="2020" name="Nature">
        <title>Giant virus diversity and host interactions through global metagenomics.</title>
        <authorList>
            <person name="Schulz F."/>
            <person name="Roux S."/>
            <person name="Paez-Espino D."/>
            <person name="Jungbluth S."/>
            <person name="Walsh D.A."/>
            <person name="Denef V.J."/>
            <person name="McMahon K.D."/>
            <person name="Konstantinidis K.T."/>
            <person name="Eloe-Fadrosh E.A."/>
            <person name="Kyrpides N.C."/>
            <person name="Woyke T."/>
        </authorList>
    </citation>
    <scope>NUCLEOTIDE SEQUENCE</scope>
    <source>
        <strain evidence="2">GVMAG-M-3300009180-45</strain>
    </source>
</reference>
<dbReference type="AlphaFoldDB" id="A0A6C0F8E6"/>
<evidence type="ECO:0000256" key="1">
    <source>
        <dbReference type="SAM" id="MobiDB-lite"/>
    </source>
</evidence>
<dbReference type="EMBL" id="MN739021">
    <property type="protein sequence ID" value="QHT35435.1"/>
    <property type="molecule type" value="Genomic_DNA"/>
</dbReference>
<evidence type="ECO:0000313" key="2">
    <source>
        <dbReference type="EMBL" id="QHT35435.1"/>
    </source>
</evidence>
<name>A0A6C0F8E6_9ZZZZ</name>
<feature type="region of interest" description="Disordered" evidence="1">
    <location>
        <begin position="1"/>
        <end position="20"/>
    </location>
</feature>